<reference evidence="2 3" key="1">
    <citation type="journal article" date="2019" name="Nat. Ecol. Evol.">
        <title>Megaphylogeny resolves global patterns of mushroom evolution.</title>
        <authorList>
            <person name="Varga T."/>
            <person name="Krizsan K."/>
            <person name="Foldi C."/>
            <person name="Dima B."/>
            <person name="Sanchez-Garcia M."/>
            <person name="Sanchez-Ramirez S."/>
            <person name="Szollosi G.J."/>
            <person name="Szarkandi J.G."/>
            <person name="Papp V."/>
            <person name="Albert L."/>
            <person name="Andreopoulos W."/>
            <person name="Angelini C."/>
            <person name="Antonin V."/>
            <person name="Barry K.W."/>
            <person name="Bougher N.L."/>
            <person name="Buchanan P."/>
            <person name="Buyck B."/>
            <person name="Bense V."/>
            <person name="Catcheside P."/>
            <person name="Chovatia M."/>
            <person name="Cooper J."/>
            <person name="Damon W."/>
            <person name="Desjardin D."/>
            <person name="Finy P."/>
            <person name="Geml J."/>
            <person name="Haridas S."/>
            <person name="Hughes K."/>
            <person name="Justo A."/>
            <person name="Karasinski D."/>
            <person name="Kautmanova I."/>
            <person name="Kiss B."/>
            <person name="Kocsube S."/>
            <person name="Kotiranta H."/>
            <person name="LaButti K.M."/>
            <person name="Lechner B.E."/>
            <person name="Liimatainen K."/>
            <person name="Lipzen A."/>
            <person name="Lukacs Z."/>
            <person name="Mihaltcheva S."/>
            <person name="Morgado L.N."/>
            <person name="Niskanen T."/>
            <person name="Noordeloos M.E."/>
            <person name="Ohm R.A."/>
            <person name="Ortiz-Santana B."/>
            <person name="Ovrebo C."/>
            <person name="Racz N."/>
            <person name="Riley R."/>
            <person name="Savchenko A."/>
            <person name="Shiryaev A."/>
            <person name="Soop K."/>
            <person name="Spirin V."/>
            <person name="Szebenyi C."/>
            <person name="Tomsovsky M."/>
            <person name="Tulloss R.E."/>
            <person name="Uehling J."/>
            <person name="Grigoriev I.V."/>
            <person name="Vagvolgyi C."/>
            <person name="Papp T."/>
            <person name="Martin F.M."/>
            <person name="Miettinen O."/>
            <person name="Hibbett D.S."/>
            <person name="Nagy L.G."/>
        </authorList>
    </citation>
    <scope>NUCLEOTIDE SEQUENCE [LARGE SCALE GENOMIC DNA]</scope>
    <source>
        <strain evidence="2 3">CBS 962.96</strain>
    </source>
</reference>
<evidence type="ECO:0000313" key="2">
    <source>
        <dbReference type="EMBL" id="THU94310.1"/>
    </source>
</evidence>
<organism evidence="2 3">
    <name type="scientific">Dendrothele bispora (strain CBS 962.96)</name>
    <dbReference type="NCBI Taxonomy" id="1314807"/>
    <lineage>
        <taxon>Eukaryota</taxon>
        <taxon>Fungi</taxon>
        <taxon>Dikarya</taxon>
        <taxon>Basidiomycota</taxon>
        <taxon>Agaricomycotina</taxon>
        <taxon>Agaricomycetes</taxon>
        <taxon>Agaricomycetidae</taxon>
        <taxon>Agaricales</taxon>
        <taxon>Agaricales incertae sedis</taxon>
        <taxon>Dendrothele</taxon>
    </lineage>
</organism>
<keyword evidence="3" id="KW-1185">Reference proteome</keyword>
<dbReference type="Proteomes" id="UP000297245">
    <property type="component" value="Unassembled WGS sequence"/>
</dbReference>
<accession>A0A4S8LXQ6</accession>
<feature type="compositionally biased region" description="Polar residues" evidence="1">
    <location>
        <begin position="19"/>
        <end position="29"/>
    </location>
</feature>
<gene>
    <name evidence="2" type="ORF">K435DRAFT_860671</name>
</gene>
<proteinExistence type="predicted"/>
<dbReference type="EMBL" id="ML179227">
    <property type="protein sequence ID" value="THU94310.1"/>
    <property type="molecule type" value="Genomic_DNA"/>
</dbReference>
<feature type="region of interest" description="Disordered" evidence="1">
    <location>
        <begin position="1"/>
        <end position="29"/>
    </location>
</feature>
<sequence length="177" mass="19379">MDAGKMEVRSKGHKGRCYRQTTNNDGKQQLSTLNPSVINSEPLNTVELLILAFLLYGIVDAESFGGWGPRLGRNGCFAVGGGGFGRGSGKVQSYQIEFDKRVWAHRTNGGEEHYTLRAYGSAGQVVGSIHVGSEGDAYEGWFGDELRKFGRNKRSGTSIRFEPDKHVQLGCHSSFSM</sequence>
<evidence type="ECO:0000313" key="3">
    <source>
        <dbReference type="Proteomes" id="UP000297245"/>
    </source>
</evidence>
<evidence type="ECO:0000256" key="1">
    <source>
        <dbReference type="SAM" id="MobiDB-lite"/>
    </source>
</evidence>
<dbReference type="AlphaFoldDB" id="A0A4S8LXQ6"/>
<protein>
    <submittedName>
        <fullName evidence="2">Uncharacterized protein</fullName>
    </submittedName>
</protein>
<name>A0A4S8LXQ6_DENBC</name>
<feature type="compositionally biased region" description="Basic and acidic residues" evidence="1">
    <location>
        <begin position="1"/>
        <end position="10"/>
    </location>
</feature>